<dbReference type="InterPro" id="IPR010359">
    <property type="entry name" value="IrrE_HExxH"/>
</dbReference>
<evidence type="ECO:0000313" key="5">
    <source>
        <dbReference type="Proteomes" id="UP000005951"/>
    </source>
</evidence>
<organism evidence="4 5">
    <name type="scientific">Rhodococcus opacus M213</name>
    <dbReference type="NCBI Taxonomy" id="1129896"/>
    <lineage>
        <taxon>Bacteria</taxon>
        <taxon>Bacillati</taxon>
        <taxon>Actinomycetota</taxon>
        <taxon>Actinomycetes</taxon>
        <taxon>Mycobacteriales</taxon>
        <taxon>Nocardiaceae</taxon>
        <taxon>Rhodococcus</taxon>
    </lineage>
</organism>
<gene>
    <name evidence="4" type="ORF">WSS_A05165</name>
</gene>
<comment type="caution">
    <text evidence="4">The sequence shown here is derived from an EMBL/GenBank/DDBJ whole genome shotgun (WGS) entry which is preliminary data.</text>
</comment>
<proteinExistence type="predicted"/>
<keyword evidence="1" id="KW-0812">Transmembrane</keyword>
<reference evidence="4 5" key="1">
    <citation type="journal article" date="2013" name="Genome Announc.">
        <title>Draft Genome Sequence of Rhodococcus opacus Strain M213 Shows a Diverse Catabolic Potential.</title>
        <authorList>
            <person name="Pathak A."/>
            <person name="Green S.J."/>
            <person name="Ogram A."/>
            <person name="Chauhan A."/>
        </authorList>
    </citation>
    <scope>NUCLEOTIDE SEQUENCE [LARGE SCALE GENOMIC DNA]</scope>
    <source>
        <strain evidence="4 5">M213</strain>
    </source>
</reference>
<dbReference type="Proteomes" id="UP000005951">
    <property type="component" value="Unassembled WGS sequence"/>
</dbReference>
<protein>
    <submittedName>
        <fullName evidence="4">XRE family transcriptional regulator</fullName>
    </submittedName>
</protein>
<dbReference type="EMBL" id="AJYC02000012">
    <property type="protein sequence ID" value="EKT84019.1"/>
    <property type="molecule type" value="Genomic_DNA"/>
</dbReference>
<name>K8XRE9_RHOOP</name>
<evidence type="ECO:0000259" key="2">
    <source>
        <dbReference type="Pfam" id="PF06114"/>
    </source>
</evidence>
<dbReference type="Pfam" id="PF09856">
    <property type="entry name" value="ScfRs"/>
    <property type="match status" value="1"/>
</dbReference>
<evidence type="ECO:0000256" key="1">
    <source>
        <dbReference type="SAM" id="Phobius"/>
    </source>
</evidence>
<sequence length="207" mass="22488">MHDGLVGAAVQRALQLPDRRGGRVADRRVRRARANRVGSYFAGALILPYTLFLGAAESLHYDIDLLGLKIEVGFETICRLLSTLQRPGQRGVSFFFVRTDGAGNISKRQSATAFHFSRVGGSCPLWVVHEAFANPGRILTQVSKMPDGRAYLWIARTTHSGGLGYLAPERNFAIGLGCDIGYADRLVYSRVRATRVPAAGPVGAPHP</sequence>
<evidence type="ECO:0000259" key="3">
    <source>
        <dbReference type="Pfam" id="PF09856"/>
    </source>
</evidence>
<keyword evidence="1" id="KW-1133">Transmembrane helix</keyword>
<accession>K8XRE9</accession>
<feature type="domain" description="Short-chain fatty acyl coenzyme A regulators C-terminal" evidence="3">
    <location>
        <begin position="83"/>
        <end position="203"/>
    </location>
</feature>
<feature type="domain" description="IrrE N-terminal-like" evidence="2">
    <location>
        <begin position="37"/>
        <end position="81"/>
    </location>
</feature>
<dbReference type="InterPro" id="IPR018653">
    <property type="entry name" value="ScfR_C"/>
</dbReference>
<evidence type="ECO:0000313" key="4">
    <source>
        <dbReference type="EMBL" id="EKT84019.1"/>
    </source>
</evidence>
<keyword evidence="1" id="KW-0472">Membrane</keyword>
<dbReference type="AlphaFoldDB" id="K8XRE9"/>
<dbReference type="Pfam" id="PF06114">
    <property type="entry name" value="Peptidase_M78"/>
    <property type="match status" value="1"/>
</dbReference>
<feature type="transmembrane region" description="Helical" evidence="1">
    <location>
        <begin position="37"/>
        <end position="56"/>
    </location>
</feature>